<sequence>MFPLVLLRFIFIYVLQVFVAGQSLCHLFGDICKLQSNNAGQNWSRTYNIYMNAATLSVSMTVFCFMWSFLTVVNYKYTGVTTELLKLSEGCQLLKSLSYCSQTIVHLTASS</sequence>
<reference evidence="2 3" key="1">
    <citation type="submission" date="2021-06" db="EMBL/GenBank/DDBJ databases">
        <authorList>
            <person name="Palmer J.M."/>
        </authorList>
    </citation>
    <scope>NUCLEOTIDE SEQUENCE [LARGE SCALE GENOMIC DNA]</scope>
    <source>
        <strain evidence="2 3">GA_2019</strain>
        <tissue evidence="2">Muscle</tissue>
    </source>
</reference>
<evidence type="ECO:0000256" key="1">
    <source>
        <dbReference type="SAM" id="Phobius"/>
    </source>
</evidence>
<keyword evidence="1" id="KW-0812">Transmembrane</keyword>
<keyword evidence="1" id="KW-1133">Transmembrane helix</keyword>
<name>A0ABV0MNK9_9TELE</name>
<gene>
    <name evidence="2" type="ORF">GOODEAATRI_001883</name>
</gene>
<feature type="transmembrane region" description="Helical" evidence="1">
    <location>
        <begin position="49"/>
        <end position="70"/>
    </location>
</feature>
<keyword evidence="3" id="KW-1185">Reference proteome</keyword>
<proteinExistence type="predicted"/>
<dbReference type="EMBL" id="JAHRIO010010058">
    <property type="protein sequence ID" value="MEQ2160675.1"/>
    <property type="molecule type" value="Genomic_DNA"/>
</dbReference>
<accession>A0ABV0MNK9</accession>
<dbReference type="Proteomes" id="UP001476798">
    <property type="component" value="Unassembled WGS sequence"/>
</dbReference>
<keyword evidence="1" id="KW-0472">Membrane</keyword>
<comment type="caution">
    <text evidence="2">The sequence shown here is derived from an EMBL/GenBank/DDBJ whole genome shotgun (WGS) entry which is preliminary data.</text>
</comment>
<evidence type="ECO:0000313" key="3">
    <source>
        <dbReference type="Proteomes" id="UP001476798"/>
    </source>
</evidence>
<organism evidence="2 3">
    <name type="scientific">Goodea atripinnis</name>
    <dbReference type="NCBI Taxonomy" id="208336"/>
    <lineage>
        <taxon>Eukaryota</taxon>
        <taxon>Metazoa</taxon>
        <taxon>Chordata</taxon>
        <taxon>Craniata</taxon>
        <taxon>Vertebrata</taxon>
        <taxon>Euteleostomi</taxon>
        <taxon>Actinopterygii</taxon>
        <taxon>Neopterygii</taxon>
        <taxon>Teleostei</taxon>
        <taxon>Neoteleostei</taxon>
        <taxon>Acanthomorphata</taxon>
        <taxon>Ovalentaria</taxon>
        <taxon>Atherinomorphae</taxon>
        <taxon>Cyprinodontiformes</taxon>
        <taxon>Goodeidae</taxon>
        <taxon>Goodea</taxon>
    </lineage>
</organism>
<feature type="transmembrane region" description="Helical" evidence="1">
    <location>
        <begin position="6"/>
        <end position="28"/>
    </location>
</feature>
<protein>
    <submittedName>
        <fullName evidence="2">Uncharacterized protein</fullName>
    </submittedName>
</protein>
<evidence type="ECO:0000313" key="2">
    <source>
        <dbReference type="EMBL" id="MEQ2160675.1"/>
    </source>
</evidence>